<evidence type="ECO:0000256" key="4">
    <source>
        <dbReference type="ARBA" id="ARBA00022989"/>
    </source>
</evidence>
<comment type="subcellular location">
    <subcellularLocation>
        <location evidence="1">Membrane</location>
        <topology evidence="1">Single-pass membrane protein</topology>
    </subcellularLocation>
</comment>
<dbReference type="KEGG" id="amd:AMED_4453"/>
<dbReference type="PRINTS" id="PR00885">
    <property type="entry name" value="BCTERIALGSPH"/>
</dbReference>
<keyword evidence="3 6" id="KW-0812">Transmembrane</keyword>
<dbReference type="NCBIfam" id="TIGR02532">
    <property type="entry name" value="IV_pilin_GFxxxE"/>
    <property type="match status" value="1"/>
</dbReference>
<evidence type="ECO:0000313" key="8">
    <source>
        <dbReference type="Proteomes" id="UP000000328"/>
    </source>
</evidence>
<dbReference type="SUPFAM" id="SSF54523">
    <property type="entry name" value="Pili subunits"/>
    <property type="match status" value="1"/>
</dbReference>
<dbReference type="InterPro" id="IPR012902">
    <property type="entry name" value="N_methyl_site"/>
</dbReference>
<keyword evidence="2" id="KW-0488">Methylation</keyword>
<evidence type="ECO:0000256" key="5">
    <source>
        <dbReference type="ARBA" id="ARBA00023136"/>
    </source>
</evidence>
<dbReference type="InterPro" id="IPR045584">
    <property type="entry name" value="Pilin-like"/>
</dbReference>
<dbReference type="OrthoDB" id="3826845at2"/>
<feature type="transmembrane region" description="Helical" evidence="6">
    <location>
        <begin position="20"/>
        <end position="41"/>
    </location>
</feature>
<dbReference type="InterPro" id="IPR002416">
    <property type="entry name" value="T2SS_protein-GspH"/>
</dbReference>
<keyword evidence="4 6" id="KW-1133">Transmembrane helix</keyword>
<dbReference type="GO" id="GO:0015628">
    <property type="term" value="P:protein secretion by the type II secretion system"/>
    <property type="evidence" value="ECO:0007669"/>
    <property type="project" value="InterPro"/>
</dbReference>
<reference evidence="7 8" key="1">
    <citation type="journal article" date="2010" name="Cell Res.">
        <title>Complete genome sequence of the rifamycin SV-producing Amycolatopsis mediterranei U32 revealed its genetic characteristics in phylogeny and metabolism.</title>
        <authorList>
            <person name="Zhao W."/>
            <person name="Zhong Y."/>
            <person name="Yuan H."/>
            <person name="Wang J."/>
            <person name="Zheng H."/>
            <person name="Wang Y."/>
            <person name="Cen X."/>
            <person name="Xu F."/>
            <person name="Bai J."/>
            <person name="Han X."/>
            <person name="Lu G."/>
            <person name="Zhu Y."/>
            <person name="Shao Z."/>
            <person name="Yan H."/>
            <person name="Li C."/>
            <person name="Peng N."/>
            <person name="Zhang Z."/>
            <person name="Zhang Y."/>
            <person name="Lin W."/>
            <person name="Fan Y."/>
            <person name="Qin Z."/>
            <person name="Hu Y."/>
            <person name="Zhu B."/>
            <person name="Wang S."/>
            <person name="Ding X."/>
            <person name="Zhao G.P."/>
        </authorList>
    </citation>
    <scope>NUCLEOTIDE SEQUENCE [LARGE SCALE GENOMIC DNA]</scope>
    <source>
        <strain evidence="8">U-32</strain>
    </source>
</reference>
<dbReference type="GO" id="GO:0016020">
    <property type="term" value="C:membrane"/>
    <property type="evidence" value="ECO:0007669"/>
    <property type="project" value="UniProtKB-SubCell"/>
</dbReference>
<evidence type="ECO:0000313" key="7">
    <source>
        <dbReference type="EMBL" id="ADJ46224.1"/>
    </source>
</evidence>
<dbReference type="Proteomes" id="UP000000328">
    <property type="component" value="Chromosome"/>
</dbReference>
<dbReference type="HOGENOM" id="CLU_167628_0_0_11"/>
<evidence type="ECO:0000256" key="6">
    <source>
        <dbReference type="SAM" id="Phobius"/>
    </source>
</evidence>
<accession>A0A0H3D9K0</accession>
<proteinExistence type="predicted"/>
<dbReference type="PANTHER" id="PTHR30093">
    <property type="entry name" value="GENERAL SECRETION PATHWAY PROTEIN G"/>
    <property type="match status" value="1"/>
</dbReference>
<dbReference type="GO" id="GO:0015627">
    <property type="term" value="C:type II protein secretion system complex"/>
    <property type="evidence" value="ECO:0007669"/>
    <property type="project" value="InterPro"/>
</dbReference>
<dbReference type="AlphaFoldDB" id="A0A0H3D9K0"/>
<dbReference type="Pfam" id="PF07963">
    <property type="entry name" value="N_methyl"/>
    <property type="match status" value="1"/>
</dbReference>
<dbReference type="RefSeq" id="WP_013226296.1">
    <property type="nucleotide sequence ID" value="NC_014318.1"/>
</dbReference>
<dbReference type="PANTHER" id="PTHR30093:SF44">
    <property type="entry name" value="TYPE II SECRETION SYSTEM CORE PROTEIN G"/>
    <property type="match status" value="1"/>
</dbReference>
<evidence type="ECO:0000256" key="1">
    <source>
        <dbReference type="ARBA" id="ARBA00004167"/>
    </source>
</evidence>
<gene>
    <name evidence="7" type="ordered locus">AMED_4453</name>
</gene>
<dbReference type="eggNOG" id="COG4968">
    <property type="taxonomic scope" value="Bacteria"/>
</dbReference>
<evidence type="ECO:0000256" key="2">
    <source>
        <dbReference type="ARBA" id="ARBA00022481"/>
    </source>
</evidence>
<organism evidence="7 8">
    <name type="scientific">Amycolatopsis mediterranei (strain U-32)</name>
    <dbReference type="NCBI Taxonomy" id="749927"/>
    <lineage>
        <taxon>Bacteria</taxon>
        <taxon>Bacillati</taxon>
        <taxon>Actinomycetota</taxon>
        <taxon>Actinomycetes</taxon>
        <taxon>Pseudonocardiales</taxon>
        <taxon>Pseudonocardiaceae</taxon>
        <taxon>Amycolatopsis</taxon>
    </lineage>
</organism>
<name>A0A0H3D9K0_AMYMU</name>
<dbReference type="GeneID" id="92872177"/>
<dbReference type="PATRIC" id="fig|749927.5.peg.4605"/>
<sequence length="112" mass="11658">MLEKLRAARANQDGFTLIELLIVVVILGVLAGVVVFAVQAFNGDGKAAACNADWKAVETANEALYAKTSAYAANPLELKTKGYLKDEPSTTNGYTISIDAAGLVKAAGACTH</sequence>
<dbReference type="EMBL" id="CP002000">
    <property type="protein sequence ID" value="ADJ46224.1"/>
    <property type="molecule type" value="Genomic_DNA"/>
</dbReference>
<keyword evidence="5 6" id="KW-0472">Membrane</keyword>
<protein>
    <submittedName>
        <fullName evidence="7">Type IV pilus assembly protein PilA</fullName>
    </submittedName>
</protein>
<evidence type="ECO:0000256" key="3">
    <source>
        <dbReference type="ARBA" id="ARBA00022692"/>
    </source>
</evidence>
<dbReference type="Gene3D" id="3.30.700.10">
    <property type="entry name" value="Glycoprotein, Type 4 Pilin"/>
    <property type="match status" value="1"/>
</dbReference>